<reference evidence="2 3" key="1">
    <citation type="submission" date="2020-08" db="EMBL/GenBank/DDBJ databases">
        <title>Stenotrophomonas sp. W1S232.</title>
        <authorList>
            <person name="Deng Y."/>
        </authorList>
    </citation>
    <scope>NUCLEOTIDE SEQUENCE [LARGE SCALE GENOMIC DNA]</scope>
    <source>
        <strain evidence="2 3">W1S232</strain>
    </source>
</reference>
<name>A0A7W3UYL8_9GAMM</name>
<sequence length="517" mass="53749">MRIVEPDDGQALWASYGLPMPTRMLRSFVTESSCWTVLDRGVGFAAAQAERELAAGGHLQRGANLGGGQMLAADFILIPDILSQNTDAGGRNFGARGGGSAGGLGRLMFGGGGQSRQKTVSVMLTLVDSRTSEVLATSTGAAEVSDKQWQLMAAGSGQNGLASGQGSISAGAYENTEIGTVIRAAYHQAFHQMLFDLEPVDLLARVQAAPRATVQEQPAQVTAYSTGGTATMTTSAAPAQMEIDQHAAHAQIQLQQLQQLQQMRQPSYGPQPHPMQQPVSQQQIQLQLQQLQQMQQQIQMQQMQMQQQPQMQQPGVGMIPSTAAPINFAQAMPQQPAGQMLSEGGAQLVGAVVNGLQQGNMTQVLAQQVAGQVLPAGSAQLVAAAANGLQQGNMTQALAQQVAGQVLPTGSAQLVGAVADGLQQGNLGQMATQLAAQALVPQGGNVAQLASGVLILKVPANFMAEAGGGNVLRVLQPGETLARLAFSAGGDMLQVRDSRGSIGWIAADTIADVINAQ</sequence>
<evidence type="ECO:0000313" key="3">
    <source>
        <dbReference type="Proteomes" id="UP000550609"/>
    </source>
</evidence>
<protein>
    <recommendedName>
        <fullName evidence="4">Curli production assembly/transport component CsgG</fullName>
    </recommendedName>
</protein>
<dbReference type="RefSeq" id="WP_182621115.1">
    <property type="nucleotide sequence ID" value="NZ_JACIUV010000001.1"/>
</dbReference>
<evidence type="ECO:0000256" key="1">
    <source>
        <dbReference type="SAM" id="Coils"/>
    </source>
</evidence>
<evidence type="ECO:0000313" key="2">
    <source>
        <dbReference type="EMBL" id="MBB1115677.1"/>
    </source>
</evidence>
<keyword evidence="1" id="KW-0175">Coiled coil</keyword>
<dbReference type="Proteomes" id="UP000550609">
    <property type="component" value="Unassembled WGS sequence"/>
</dbReference>
<organism evidence="2 3">
    <name type="scientific">Stenotrophomonas koreensis</name>
    <dbReference type="NCBI Taxonomy" id="266128"/>
    <lineage>
        <taxon>Bacteria</taxon>
        <taxon>Pseudomonadati</taxon>
        <taxon>Pseudomonadota</taxon>
        <taxon>Gammaproteobacteria</taxon>
        <taxon>Lysobacterales</taxon>
        <taxon>Lysobacteraceae</taxon>
        <taxon>Stenotrophomonas</taxon>
    </lineage>
</organism>
<dbReference type="Pfam" id="PF03783">
    <property type="entry name" value="CsgG"/>
    <property type="match status" value="1"/>
</dbReference>
<proteinExistence type="predicted"/>
<gene>
    <name evidence="2" type="ORF">H4O09_01175</name>
</gene>
<evidence type="ECO:0008006" key="4">
    <source>
        <dbReference type="Google" id="ProtNLM"/>
    </source>
</evidence>
<dbReference type="Gene3D" id="3.40.50.10610">
    <property type="entry name" value="ABC-type transport auxiliary lipoprotein component"/>
    <property type="match status" value="1"/>
</dbReference>
<comment type="caution">
    <text evidence="2">The sequence shown here is derived from an EMBL/GenBank/DDBJ whole genome shotgun (WGS) entry which is preliminary data.</text>
</comment>
<dbReference type="InterPro" id="IPR005534">
    <property type="entry name" value="Curli_assmbl/transp-comp_CsgG"/>
</dbReference>
<accession>A0A7W3UYL8</accession>
<dbReference type="EMBL" id="JACIUV010000001">
    <property type="protein sequence ID" value="MBB1115677.1"/>
    <property type="molecule type" value="Genomic_DNA"/>
</dbReference>
<dbReference type="AlphaFoldDB" id="A0A7W3UYL8"/>
<feature type="coiled-coil region" evidence="1">
    <location>
        <begin position="281"/>
        <end position="308"/>
    </location>
</feature>
<dbReference type="GO" id="GO:0030288">
    <property type="term" value="C:outer membrane-bounded periplasmic space"/>
    <property type="evidence" value="ECO:0007669"/>
    <property type="project" value="InterPro"/>
</dbReference>